<organism evidence="1 2">
    <name type="scientific">Hibiscus sabdariffa</name>
    <name type="common">roselle</name>
    <dbReference type="NCBI Taxonomy" id="183260"/>
    <lineage>
        <taxon>Eukaryota</taxon>
        <taxon>Viridiplantae</taxon>
        <taxon>Streptophyta</taxon>
        <taxon>Embryophyta</taxon>
        <taxon>Tracheophyta</taxon>
        <taxon>Spermatophyta</taxon>
        <taxon>Magnoliopsida</taxon>
        <taxon>eudicotyledons</taxon>
        <taxon>Gunneridae</taxon>
        <taxon>Pentapetalae</taxon>
        <taxon>rosids</taxon>
        <taxon>malvids</taxon>
        <taxon>Malvales</taxon>
        <taxon>Malvaceae</taxon>
        <taxon>Malvoideae</taxon>
        <taxon>Hibiscus</taxon>
    </lineage>
</organism>
<dbReference type="EMBL" id="JBBPBN010000046">
    <property type="protein sequence ID" value="KAK8995122.1"/>
    <property type="molecule type" value="Genomic_DNA"/>
</dbReference>
<evidence type="ECO:0000313" key="1">
    <source>
        <dbReference type="EMBL" id="KAK8995122.1"/>
    </source>
</evidence>
<reference evidence="1 2" key="1">
    <citation type="journal article" date="2024" name="G3 (Bethesda)">
        <title>Genome assembly of Hibiscus sabdariffa L. provides insights into metabolisms of medicinal natural products.</title>
        <authorList>
            <person name="Kim T."/>
        </authorList>
    </citation>
    <scope>NUCLEOTIDE SEQUENCE [LARGE SCALE GENOMIC DNA]</scope>
    <source>
        <strain evidence="1">TK-2024</strain>
        <tissue evidence="1">Old leaves</tissue>
    </source>
</reference>
<dbReference type="Proteomes" id="UP001396334">
    <property type="component" value="Unassembled WGS sequence"/>
</dbReference>
<name>A0ABR2Q351_9ROSI</name>
<comment type="caution">
    <text evidence="1">The sequence shown here is derived from an EMBL/GenBank/DDBJ whole genome shotgun (WGS) entry which is preliminary data.</text>
</comment>
<evidence type="ECO:0000313" key="2">
    <source>
        <dbReference type="Proteomes" id="UP001396334"/>
    </source>
</evidence>
<keyword evidence="2" id="KW-1185">Reference proteome</keyword>
<accession>A0ABR2Q351</accession>
<protein>
    <submittedName>
        <fullName evidence="1">Uncharacterized protein</fullName>
    </submittedName>
</protein>
<proteinExistence type="predicted"/>
<sequence>MRSCSSTVSKTVYQGLLPDAQVQPPLLESEVTPMFVETLTGPFYDHATKDFTNMALNGELILAAIKSGRLEEGKYGEHL</sequence>
<gene>
    <name evidence="1" type="ORF">V6N11_069570</name>
</gene>